<feature type="compositionally biased region" description="Basic residues" evidence="8">
    <location>
        <begin position="701"/>
        <end position="716"/>
    </location>
</feature>
<organism evidence="9 10">
    <name type="scientific">Anopheles stephensi</name>
    <name type="common">Indo-Pakistan malaria mosquito</name>
    <dbReference type="NCBI Taxonomy" id="30069"/>
    <lineage>
        <taxon>Eukaryota</taxon>
        <taxon>Metazoa</taxon>
        <taxon>Ecdysozoa</taxon>
        <taxon>Arthropoda</taxon>
        <taxon>Hexapoda</taxon>
        <taxon>Insecta</taxon>
        <taxon>Pterygota</taxon>
        <taxon>Neoptera</taxon>
        <taxon>Endopterygota</taxon>
        <taxon>Diptera</taxon>
        <taxon>Nematocera</taxon>
        <taxon>Culicoidea</taxon>
        <taxon>Culicidae</taxon>
        <taxon>Anophelinae</taxon>
        <taxon>Anopheles</taxon>
    </lineage>
</organism>
<feature type="compositionally biased region" description="Low complexity" evidence="8">
    <location>
        <begin position="1588"/>
        <end position="1623"/>
    </location>
</feature>
<feature type="region of interest" description="Disordered" evidence="8">
    <location>
        <begin position="470"/>
        <end position="721"/>
    </location>
</feature>
<feature type="compositionally biased region" description="Basic and acidic residues" evidence="8">
    <location>
        <begin position="972"/>
        <end position="994"/>
    </location>
</feature>
<keyword evidence="5" id="KW-0010">Activator</keyword>
<evidence type="ECO:0000313" key="10">
    <source>
        <dbReference type="Proteomes" id="UP000076408"/>
    </source>
</evidence>
<feature type="compositionally biased region" description="Low complexity" evidence="8">
    <location>
        <begin position="247"/>
        <end position="272"/>
    </location>
</feature>
<feature type="compositionally biased region" description="Polar residues" evidence="8">
    <location>
        <begin position="796"/>
        <end position="807"/>
    </location>
</feature>
<dbReference type="Proteomes" id="UP000076408">
    <property type="component" value="Unassembled WGS sequence"/>
</dbReference>
<feature type="compositionally biased region" description="Polar residues" evidence="8">
    <location>
        <begin position="942"/>
        <end position="971"/>
    </location>
</feature>
<feature type="region of interest" description="Disordered" evidence="8">
    <location>
        <begin position="238"/>
        <end position="282"/>
    </location>
</feature>
<feature type="compositionally biased region" description="Acidic residues" evidence="8">
    <location>
        <begin position="312"/>
        <end position="328"/>
    </location>
</feature>
<feature type="compositionally biased region" description="Polar residues" evidence="8">
    <location>
        <begin position="664"/>
        <end position="680"/>
    </location>
</feature>
<keyword evidence="7" id="KW-0539">Nucleus</keyword>
<feature type="compositionally biased region" description="Low complexity" evidence="8">
    <location>
        <begin position="1029"/>
        <end position="1056"/>
    </location>
</feature>
<feature type="region of interest" description="Disordered" evidence="8">
    <location>
        <begin position="1439"/>
        <end position="1670"/>
    </location>
</feature>
<feature type="compositionally biased region" description="Acidic residues" evidence="8">
    <location>
        <begin position="144"/>
        <end position="165"/>
    </location>
</feature>
<evidence type="ECO:0000313" key="9">
    <source>
        <dbReference type="EnsemblMetazoa" id="ASTEI08687-PA"/>
    </source>
</evidence>
<dbReference type="InterPro" id="IPR012677">
    <property type="entry name" value="Nucleotide-bd_a/b_plait_sf"/>
</dbReference>
<evidence type="ECO:0000256" key="1">
    <source>
        <dbReference type="ARBA" id="ARBA00004123"/>
    </source>
</evidence>
<feature type="compositionally biased region" description="Basic residues" evidence="8">
    <location>
        <begin position="1628"/>
        <end position="1650"/>
    </location>
</feature>
<feature type="compositionally biased region" description="Basic and acidic residues" evidence="8">
    <location>
        <begin position="1002"/>
        <end position="1012"/>
    </location>
</feature>
<dbReference type="GO" id="GO:0005634">
    <property type="term" value="C:nucleus"/>
    <property type="evidence" value="ECO:0007669"/>
    <property type="project" value="UniProtKB-SubCell"/>
</dbReference>
<feature type="compositionally biased region" description="Basic and acidic residues" evidence="8">
    <location>
        <begin position="568"/>
        <end position="577"/>
    </location>
</feature>
<feature type="compositionally biased region" description="Polar residues" evidence="8">
    <location>
        <begin position="602"/>
        <end position="625"/>
    </location>
</feature>
<protein>
    <submittedName>
        <fullName evidence="9">Uncharacterized protein</fullName>
    </submittedName>
</protein>
<feature type="region of interest" description="Disordered" evidence="8">
    <location>
        <begin position="308"/>
        <end position="400"/>
    </location>
</feature>
<feature type="compositionally biased region" description="Low complexity" evidence="8">
    <location>
        <begin position="583"/>
        <end position="593"/>
    </location>
</feature>
<comment type="subcellular location">
    <subcellularLocation>
        <location evidence="1">Nucleus</location>
    </subcellularLocation>
</comment>
<feature type="region of interest" description="Disordered" evidence="8">
    <location>
        <begin position="414"/>
        <end position="434"/>
    </location>
</feature>
<reference evidence="10" key="1">
    <citation type="journal article" date="2014" name="Genome Biol.">
        <title>Genome analysis of a major urban malaria vector mosquito, Anopheles stephensi.</title>
        <authorList>
            <person name="Jiang X."/>
            <person name="Peery A."/>
            <person name="Hall A.B."/>
            <person name="Sharma A."/>
            <person name="Chen X.G."/>
            <person name="Waterhouse R.M."/>
            <person name="Komissarov A."/>
            <person name="Riehle M.M."/>
            <person name="Shouche Y."/>
            <person name="Sharakhova M.V."/>
            <person name="Lawson D."/>
            <person name="Pakpour N."/>
            <person name="Arensburger P."/>
            <person name="Davidson V.L."/>
            <person name="Eiglmeier K."/>
            <person name="Emrich S."/>
            <person name="George P."/>
            <person name="Kennedy R.C."/>
            <person name="Mane S.P."/>
            <person name="Maslen G."/>
            <person name="Oringanje C."/>
            <person name="Qi Y."/>
            <person name="Settlage R."/>
            <person name="Tojo M."/>
            <person name="Tubio J.M."/>
            <person name="Unger M.F."/>
            <person name="Wang B."/>
            <person name="Vernick K.D."/>
            <person name="Ribeiro J.M."/>
            <person name="James A.A."/>
            <person name="Michel K."/>
            <person name="Riehle M.A."/>
            <person name="Luckhart S."/>
            <person name="Sharakhov I.V."/>
            <person name="Tu Z."/>
        </authorList>
    </citation>
    <scope>NUCLEOTIDE SEQUENCE [LARGE SCALE GENOMIC DNA]</scope>
    <source>
        <strain evidence="10">Indian</strain>
    </source>
</reference>
<dbReference type="PANTHER" id="PTHR15528">
    <property type="entry name" value="PEROXISOME PROLIFERATOR ACTIVATED RECEPTOR GAMMA COACTIVATOR 1 PGC-1 -RELATED"/>
    <property type="match status" value="1"/>
</dbReference>
<feature type="compositionally biased region" description="Low complexity" evidence="8">
    <location>
        <begin position="821"/>
        <end position="843"/>
    </location>
</feature>
<sequence>METGVGGLEMLNQGYGSIGFRNNRIFDYTRQGVHVLFSAIRPISILFICARRIFDRHRCGSCTNTGLYECRFQYEIPTVGQHYGNAFHLAEDDEEVRDFLVEHERYGTDVHNVVMEEHIAEDEDEEEDIEMSTAVEVISIDPNCDYDTDDEEDDGEEEDEHENEEDVKCGIDAVQQYTNVESGKEATYLQPLSSQNFAMSNVAHNVAVPVDWKPAVLEIDGEVCAAYSSVRDMKDELVETVNRSRSRNSSNTESSSTSSSSSSRDSSTSSTHASDKDSSIQLPFVSTRQPEAQEKGGALVHQYHHEPYHSEEEVDEEEDEDEEDDDPGLDFSPSKNTLWELPAKLLQDTSGPKKSKAQPHGRRKRSSASQRQSFSMPHSPVGAGTVESGPVTGGGGLLPTSLSFDDLDSLVCDLSPLKNVPTGKASNHEHEEEDDLLADPLANASNFDLTAYITGDDDSAAPCCETNGLRKVEPVQSPPKRVLPKSRGKELKVLRQHMLPLEHQHNDAEPEPTSNVKRDSAAKAVRKLTMDDAESSDAEDEQIAQQTNSKRVENRNETRGLRRGSKRKLVDDTDKDPTWNPNGGSSSSSSSGKSKLEPKVAQQKQSTTSCATSSVGVGQNVSTSKPVAGSYQCSSSSEEGEKLSSKPTPSAMVKKGMKFGQVIKTESSATRSQAPGSISKKSPAATPKPVDGPTKVEGGRDHHHQVHTNVHRKKTNVKLDHDYCSPKRGSLALAITGGNVPGSANGAVTSGQPRKTIEIPFLLPTKEQLRQERKLQKERKRADQTTTVGAAKKQPLVQSGANSTSSDNGKDKQVQQHRDGSVAASKSAHKIAASSRSNGLLSNNSLDEHALLPTSEGKRTDVNKTCVNRIATPVGSSSGGANEVSQSDERVLDVVKKCATPLPNAFGGSSMKRQVSLLKINQPIAAATAAAVTIPPAKADGVTTSHVSNSNGAQVNTGDTISISNSQQETIATRKADSTTHDEVSEASKHEVVVRKKLNLQEYKKRREHPESTPDGGSKASVPSIRQQSVSKDSSSPSNDSPVNSSSGYSNSGKCSVLNGVGMVKPEPPTQIAKPDKQSLQQNSHKPQAPLDPISAAKMKALRMQQLKKEAAIKSNEVKLSQKTIPLMPILPLAQITSLEFDEHGNPLPLDEASSKARAELANAANDSLKLHPDYEEIIIVSIGCNTSLTIEPSEKDVQTDVNHLPSSVEDGQRQHQHNSKHESGSEKEATRLLNISDTIKRCCPSVDTMPGSSLIASIQEVMIKKSNKSTSNHHGPIGTDASLAEGAVTLKAETMPAASSANAASNVGVSARDQQQYVLHQTSPYVGVSPPSSFSPGKPERAQTTNARTMGGASPAKQSRTAKVHSCPPVSATTTTTVVTTQTDTDATAVAEHGEDKVIMHLRKDRVRAQRIDAATQTEPCGRFPPLCKLSVPSVLPIDDSSSSSSSKDSSSTNLARQQREQQKRTERRRSYRRHRHRHGSESELSDADSDATADRGLSSRSKSHREQQHHRARDRHSHSHSRSRSRHRSSRRRSSCSSGSRSRSRSGYSSRVHPNHQQQPHGIASGGGCNNNSSRYSRSRRKSRTCSRSSSSTSSSRYGSRGRRSLSSSSSTSSMSSSDASDSGRRHGAVHRSRSRSRSPRSRSRSGKRSSSPDRQHFHARERVNNHRRAISPERNIVYVGRLESTVSKEDLQQKFQPYGKIVKITLHVKANGSRYGFVTFEKPQHAYDAIDACGTDPNLRNYDVSFGGRRAFCRTQYADLDGEVSNDHDHLMPYVTLDGSLLLPARGPLPYSVPAVCHKEPMMYGGGAMISGSGTGGESFDDLLKKFKKEICARRT</sequence>
<dbReference type="GO" id="GO:0003723">
    <property type="term" value="F:RNA binding"/>
    <property type="evidence" value="ECO:0007669"/>
    <property type="project" value="UniProtKB-UniRule"/>
</dbReference>
<dbReference type="InterPro" id="IPR034605">
    <property type="entry name" value="PGC-1"/>
</dbReference>
<feature type="compositionally biased region" description="Acidic residues" evidence="8">
    <location>
        <begin position="531"/>
        <end position="542"/>
    </location>
</feature>
<dbReference type="SMART" id="SM00360">
    <property type="entry name" value="RRM"/>
    <property type="match status" value="1"/>
</dbReference>
<feature type="compositionally biased region" description="Basic and acidic residues" evidence="8">
    <location>
        <begin position="1653"/>
        <end position="1667"/>
    </location>
</feature>
<keyword evidence="3" id="KW-0694">RNA-binding</keyword>
<evidence type="ECO:0000256" key="3">
    <source>
        <dbReference type="ARBA" id="ARBA00022884"/>
    </source>
</evidence>
<reference evidence="9" key="2">
    <citation type="submission" date="2020-05" db="UniProtKB">
        <authorList>
            <consortium name="EnsemblMetazoa"/>
        </authorList>
    </citation>
    <scope>IDENTIFICATION</scope>
    <source>
        <strain evidence="9">Indian</strain>
    </source>
</reference>
<dbReference type="EnsemblMetazoa" id="ASTEI08687-RA">
    <property type="protein sequence ID" value="ASTEI08687-PA"/>
    <property type="gene ID" value="ASTEI08687"/>
</dbReference>
<feature type="compositionally biased region" description="Low complexity" evidence="8">
    <location>
        <begin position="1440"/>
        <end position="1453"/>
    </location>
</feature>
<dbReference type="VEuPathDB" id="VectorBase:ASTE002911"/>
<proteinExistence type="predicted"/>
<dbReference type="OMA" id="PTWNPNG"/>
<dbReference type="InterPro" id="IPR035979">
    <property type="entry name" value="RBD_domain_sf"/>
</dbReference>
<dbReference type="PANTHER" id="PTHR15528:SF11">
    <property type="entry name" value="FI18188P1"/>
    <property type="match status" value="1"/>
</dbReference>
<dbReference type="Pfam" id="PF00076">
    <property type="entry name" value="RRM_1"/>
    <property type="match status" value="1"/>
</dbReference>
<keyword evidence="2" id="KW-0597">Phosphoprotein</keyword>
<dbReference type="GO" id="GO:0045944">
    <property type="term" value="P:positive regulation of transcription by RNA polymerase II"/>
    <property type="evidence" value="ECO:0007669"/>
    <property type="project" value="TreeGrafter"/>
</dbReference>
<evidence type="ECO:0000256" key="8">
    <source>
        <dbReference type="SAM" id="MobiDB-lite"/>
    </source>
</evidence>
<name>A0A182YJQ1_ANOST</name>
<feature type="compositionally biased region" description="Basic and acidic residues" evidence="8">
    <location>
        <begin position="550"/>
        <end position="560"/>
    </location>
</feature>
<feature type="compositionally biased region" description="Basic residues" evidence="8">
    <location>
        <begin position="1503"/>
        <end position="1536"/>
    </location>
</feature>
<dbReference type="SUPFAM" id="SSF143555">
    <property type="entry name" value="FwdE-like"/>
    <property type="match status" value="1"/>
</dbReference>
<feature type="compositionally biased region" description="Basic residues" evidence="8">
    <location>
        <begin position="1467"/>
        <end position="1480"/>
    </location>
</feature>
<dbReference type="GO" id="GO:0003712">
    <property type="term" value="F:transcription coregulator activity"/>
    <property type="evidence" value="ECO:0007669"/>
    <property type="project" value="InterPro"/>
</dbReference>
<evidence type="ECO:0000256" key="6">
    <source>
        <dbReference type="ARBA" id="ARBA00023163"/>
    </source>
</evidence>
<dbReference type="VEuPathDB" id="VectorBase:ASTEI20_040376"/>
<feature type="compositionally biased region" description="Basic and acidic residues" evidence="8">
    <location>
        <begin position="771"/>
        <end position="783"/>
    </location>
</feature>
<keyword evidence="10" id="KW-1185">Reference proteome</keyword>
<dbReference type="PROSITE" id="PS50102">
    <property type="entry name" value="RRM"/>
    <property type="match status" value="1"/>
</dbReference>
<feature type="compositionally biased region" description="Low complexity" evidence="8">
    <location>
        <begin position="1537"/>
        <end position="1553"/>
    </location>
</feature>
<evidence type="ECO:0000256" key="7">
    <source>
        <dbReference type="ARBA" id="ARBA00023242"/>
    </source>
</evidence>
<accession>A0A182YJQ1</accession>
<feature type="region of interest" description="Disordered" evidence="8">
    <location>
        <begin position="771"/>
        <end position="843"/>
    </location>
</feature>
<feature type="region of interest" description="Disordered" evidence="8">
    <location>
        <begin position="940"/>
        <end position="1091"/>
    </location>
</feature>
<feature type="region of interest" description="Disordered" evidence="8">
    <location>
        <begin position="1196"/>
        <end position="1230"/>
    </location>
</feature>
<dbReference type="VEuPathDB" id="VectorBase:ASTEI08687"/>
<feature type="compositionally biased region" description="Basic residues" evidence="8">
    <location>
        <begin position="353"/>
        <end position="366"/>
    </location>
</feature>
<evidence type="ECO:0000256" key="2">
    <source>
        <dbReference type="ARBA" id="ARBA00022553"/>
    </source>
</evidence>
<evidence type="ECO:0000256" key="5">
    <source>
        <dbReference type="ARBA" id="ARBA00023159"/>
    </source>
</evidence>
<feature type="region of interest" description="Disordered" evidence="8">
    <location>
        <begin position="142"/>
        <end position="166"/>
    </location>
</feature>
<dbReference type="InterPro" id="IPR000504">
    <property type="entry name" value="RRM_dom"/>
</dbReference>
<feature type="compositionally biased region" description="Basic and acidic residues" evidence="8">
    <location>
        <begin position="808"/>
        <end position="820"/>
    </location>
</feature>
<feature type="compositionally biased region" description="Low complexity" evidence="8">
    <location>
        <begin position="1328"/>
        <end position="1338"/>
    </location>
</feature>
<dbReference type="STRING" id="30069.A0A182YJQ1"/>
<evidence type="ECO:0000256" key="4">
    <source>
        <dbReference type="ARBA" id="ARBA00023015"/>
    </source>
</evidence>
<dbReference type="SUPFAM" id="SSF54928">
    <property type="entry name" value="RNA-binding domain, RBD"/>
    <property type="match status" value="1"/>
</dbReference>
<keyword evidence="6" id="KW-0804">Transcription</keyword>
<feature type="region of interest" description="Disordered" evidence="8">
    <location>
        <begin position="1328"/>
        <end position="1371"/>
    </location>
</feature>
<dbReference type="Gene3D" id="3.30.70.330">
    <property type="match status" value="1"/>
</dbReference>
<keyword evidence="4" id="KW-0805">Transcription regulation</keyword>
<feature type="compositionally biased region" description="Basic and acidic residues" evidence="8">
    <location>
        <begin position="1220"/>
        <end position="1230"/>
    </location>
</feature>